<dbReference type="InterPro" id="IPR001173">
    <property type="entry name" value="Glyco_trans_2-like"/>
</dbReference>
<dbReference type="PANTHER" id="PTHR43179">
    <property type="entry name" value="RHAMNOSYLTRANSFERASE WBBL"/>
    <property type="match status" value="1"/>
</dbReference>
<evidence type="ECO:0000313" key="2">
    <source>
        <dbReference type="EMBL" id="AWH86889.1"/>
    </source>
</evidence>
<dbReference type="AlphaFoldDB" id="A0A2S1R2U0"/>
<dbReference type="GO" id="GO:0016740">
    <property type="term" value="F:transferase activity"/>
    <property type="evidence" value="ECO:0007669"/>
    <property type="project" value="UniProtKB-KW"/>
</dbReference>
<dbReference type="SUPFAM" id="SSF53448">
    <property type="entry name" value="Nucleotide-diphospho-sugar transferases"/>
    <property type="match status" value="1"/>
</dbReference>
<dbReference type="EMBL" id="CP029186">
    <property type="protein sequence ID" value="AWH86889.1"/>
    <property type="molecule type" value="Genomic_DNA"/>
</dbReference>
<keyword evidence="2" id="KW-0808">Transferase</keyword>
<dbReference type="Gene3D" id="3.90.550.10">
    <property type="entry name" value="Spore Coat Polysaccharide Biosynthesis Protein SpsA, Chain A"/>
    <property type="match status" value="1"/>
</dbReference>
<dbReference type="OrthoDB" id="9771846at2"/>
<evidence type="ECO:0000313" key="3">
    <source>
        <dbReference type="Proteomes" id="UP000244929"/>
    </source>
</evidence>
<dbReference type="Proteomes" id="UP000244929">
    <property type="component" value="Chromosome"/>
</dbReference>
<dbReference type="Pfam" id="PF00535">
    <property type="entry name" value="Glycos_transf_2"/>
    <property type="match status" value="1"/>
</dbReference>
<dbReference type="KEGG" id="falb:HYN59_01525"/>
<name>A0A2S1R2U0_9FLAO</name>
<evidence type="ECO:0000259" key="1">
    <source>
        <dbReference type="Pfam" id="PF00535"/>
    </source>
</evidence>
<accession>A0A2S1R2U0</accession>
<keyword evidence="3" id="KW-1185">Reference proteome</keyword>
<dbReference type="InterPro" id="IPR029044">
    <property type="entry name" value="Nucleotide-diphossugar_trans"/>
</dbReference>
<sequence>MDKKVFVIIVTYNGARWIDKNIASLLASSYHVSIIAIDNNSTDDSVALLEKYSQVQLVKSPDNLGFGKANNIGMKMALEQGADYFFLLNQDAWVFGGTVGSLVGKMEKDAAFGIMSPMHYSGDGIQFDKSFETYYSRKTKEQDGVAVVPFVNAAAWLVSKKCVEKVGFFEPLFGHYGEDRNYCDRVHYHKFLIGIDIHSKIVHDRVITRNLNKDLTQSKYKILATLIDPNRSLFSAYKQGLKEALGLPKYFSKFYNRAEVKHMLRELLKYYKSFIVKPGQIIAARKRAL</sequence>
<organism evidence="2 3">
    <name type="scientific">Flavobacterium album</name>
    <dbReference type="NCBI Taxonomy" id="2175091"/>
    <lineage>
        <taxon>Bacteria</taxon>
        <taxon>Pseudomonadati</taxon>
        <taxon>Bacteroidota</taxon>
        <taxon>Flavobacteriia</taxon>
        <taxon>Flavobacteriales</taxon>
        <taxon>Flavobacteriaceae</taxon>
        <taxon>Flavobacterium</taxon>
    </lineage>
</organism>
<reference evidence="2 3" key="1">
    <citation type="submission" date="2018-04" db="EMBL/GenBank/DDBJ databases">
        <title>Genome sequencing of Flavobacterium sp. HYN0059.</title>
        <authorList>
            <person name="Yi H."/>
            <person name="Baek C."/>
        </authorList>
    </citation>
    <scope>NUCLEOTIDE SEQUENCE [LARGE SCALE GENOMIC DNA]</scope>
    <source>
        <strain evidence="2 3">HYN0059</strain>
    </source>
</reference>
<feature type="domain" description="Glycosyltransferase 2-like" evidence="1">
    <location>
        <begin position="7"/>
        <end position="165"/>
    </location>
</feature>
<dbReference type="RefSeq" id="WP_108779609.1">
    <property type="nucleotide sequence ID" value="NZ_CP029186.1"/>
</dbReference>
<protein>
    <submittedName>
        <fullName evidence="2">Glycosyltransferase family 2 protein</fullName>
    </submittedName>
</protein>
<gene>
    <name evidence="2" type="ORF">HYN59_01525</name>
</gene>
<dbReference type="PANTHER" id="PTHR43179:SF7">
    <property type="entry name" value="RHAMNOSYLTRANSFERASE WBBL"/>
    <property type="match status" value="1"/>
</dbReference>
<proteinExistence type="predicted"/>